<dbReference type="InterPro" id="IPR013700">
    <property type="entry name" value="AflR"/>
</dbReference>
<dbReference type="CDD" id="cd00067">
    <property type="entry name" value="GAL4"/>
    <property type="match status" value="1"/>
</dbReference>
<dbReference type="AlphaFoldDB" id="A0A066XEE6"/>
<organism evidence="8 9">
    <name type="scientific">Colletotrichum sublineola</name>
    <name type="common">Sorghum anthracnose fungus</name>
    <dbReference type="NCBI Taxonomy" id="1173701"/>
    <lineage>
        <taxon>Eukaryota</taxon>
        <taxon>Fungi</taxon>
        <taxon>Dikarya</taxon>
        <taxon>Ascomycota</taxon>
        <taxon>Pezizomycotina</taxon>
        <taxon>Sordariomycetes</taxon>
        <taxon>Hypocreomycetidae</taxon>
        <taxon>Glomerellales</taxon>
        <taxon>Glomerellaceae</taxon>
        <taxon>Colletotrichum</taxon>
        <taxon>Colletotrichum graminicola species complex</taxon>
    </lineage>
</organism>
<feature type="compositionally biased region" description="Basic and acidic residues" evidence="6">
    <location>
        <begin position="54"/>
        <end position="63"/>
    </location>
</feature>
<dbReference type="OMA" id="KAFWVEE"/>
<proteinExistence type="predicted"/>
<evidence type="ECO:0000256" key="3">
    <source>
        <dbReference type="ARBA" id="ARBA00023125"/>
    </source>
</evidence>
<evidence type="ECO:0000313" key="9">
    <source>
        <dbReference type="Proteomes" id="UP000027238"/>
    </source>
</evidence>
<keyword evidence="1" id="KW-0479">Metal-binding</keyword>
<dbReference type="PANTHER" id="PTHR31069">
    <property type="entry name" value="OLEATE-ACTIVATED TRANSCRIPTION FACTOR 1-RELATED"/>
    <property type="match status" value="1"/>
</dbReference>
<dbReference type="InterPro" id="IPR001138">
    <property type="entry name" value="Zn2Cys6_DnaBD"/>
</dbReference>
<feature type="domain" description="Zn(2)-C6 fungal-type" evidence="7">
    <location>
        <begin position="12"/>
        <end position="42"/>
    </location>
</feature>
<keyword evidence="4" id="KW-0804">Transcription</keyword>
<dbReference type="PROSITE" id="PS50048">
    <property type="entry name" value="ZN2_CY6_FUNGAL_2"/>
    <property type="match status" value="1"/>
</dbReference>
<dbReference type="PROSITE" id="PS00463">
    <property type="entry name" value="ZN2_CY6_FUNGAL_1"/>
    <property type="match status" value="1"/>
</dbReference>
<dbReference type="GO" id="GO:0008270">
    <property type="term" value="F:zinc ion binding"/>
    <property type="evidence" value="ECO:0007669"/>
    <property type="project" value="InterPro"/>
</dbReference>
<dbReference type="PANTHER" id="PTHR31069:SF31">
    <property type="entry name" value="MONODICTYPHENONE CLUSTER TRANSCRIPTION FACTOR-RELATED"/>
    <property type="match status" value="1"/>
</dbReference>
<dbReference type="OrthoDB" id="2943660at2759"/>
<dbReference type="PRINTS" id="PR00755">
    <property type="entry name" value="AFLATOXINBRP"/>
</dbReference>
<evidence type="ECO:0000256" key="1">
    <source>
        <dbReference type="ARBA" id="ARBA00022723"/>
    </source>
</evidence>
<dbReference type="GO" id="GO:0000981">
    <property type="term" value="F:DNA-binding transcription factor activity, RNA polymerase II-specific"/>
    <property type="evidence" value="ECO:0007669"/>
    <property type="project" value="InterPro"/>
</dbReference>
<dbReference type="HOGENOM" id="CLU_031656_1_0_1"/>
<evidence type="ECO:0000256" key="4">
    <source>
        <dbReference type="ARBA" id="ARBA00023163"/>
    </source>
</evidence>
<evidence type="ECO:0000313" key="8">
    <source>
        <dbReference type="EMBL" id="KDN64395.1"/>
    </source>
</evidence>
<sequence>MPAPSGIRLRESCEACAASKTKCSKDKPQCIRCAKRGTSCQYLVTQRTGRKARSPNDSKEERTQPPTLSRTTKPKSPVTLSSLSSLESESSPELSMLYSRLDALEAAMLSSRTTGSSSSTFPADLDFSSSAQPYDNAVDPPKVPPECILGIPLDSSGPHEISDTGYLWSLPAVSCVPDQQDLPFPSDQSTLCGQDLLDGEGNQAPFTDETTSSLPYQPLVQEIGNCQTHASSAQQDGLKMALQLLGDLCCLEYHSAYSNFPPLQLEHWANTLVDQCKTVTGTVSQMLQCPGSENGYFLAVVCLVMSKVLDAYFNASEALRTRGMDEQRRSLSSSSSTLSSWSANDSDSSPSSAAPTARDGDPKAAQQLLDELYEVRASMDLLGAKIASMSSQRDWVFSGHLTSLCQDTPAAASPFSAKILDRLYDKQHSRLRTISLQLICDLKAFWANQY</sequence>
<dbReference type="GO" id="GO:0045122">
    <property type="term" value="P:aflatoxin biosynthetic process"/>
    <property type="evidence" value="ECO:0007669"/>
    <property type="project" value="InterPro"/>
</dbReference>
<protein>
    <recommendedName>
        <fullName evidence="7">Zn(2)-C6 fungal-type domain-containing protein</fullName>
    </recommendedName>
</protein>
<dbReference type="STRING" id="1173701.A0A066XEE6"/>
<dbReference type="SUPFAM" id="SSF57701">
    <property type="entry name" value="Zn2/Cys6 DNA-binding domain"/>
    <property type="match status" value="1"/>
</dbReference>
<keyword evidence="2" id="KW-0805">Transcription regulation</keyword>
<evidence type="ECO:0000256" key="6">
    <source>
        <dbReference type="SAM" id="MobiDB-lite"/>
    </source>
</evidence>
<comment type="caution">
    <text evidence="8">The sequence shown here is derived from an EMBL/GenBank/DDBJ whole genome shotgun (WGS) entry which is preliminary data.</text>
</comment>
<evidence type="ECO:0000259" key="7">
    <source>
        <dbReference type="PROSITE" id="PS50048"/>
    </source>
</evidence>
<dbReference type="Pfam" id="PF08493">
    <property type="entry name" value="AflR"/>
    <property type="match status" value="1"/>
</dbReference>
<keyword evidence="9" id="KW-1185">Reference proteome</keyword>
<dbReference type="Gene3D" id="4.10.240.10">
    <property type="entry name" value="Zn(2)-C6 fungal-type DNA-binding domain"/>
    <property type="match status" value="1"/>
</dbReference>
<gene>
    <name evidence="8" type="ORF">CSUB01_11340</name>
</gene>
<dbReference type="GO" id="GO:0005634">
    <property type="term" value="C:nucleus"/>
    <property type="evidence" value="ECO:0007669"/>
    <property type="project" value="InterPro"/>
</dbReference>
<reference evidence="9" key="1">
    <citation type="journal article" date="2014" name="Genome Announc.">
        <title>Draft genome sequence of Colletotrichum sublineola, a destructive pathogen of cultivated sorghum.</title>
        <authorList>
            <person name="Baroncelli R."/>
            <person name="Sanz-Martin J.M."/>
            <person name="Rech G.E."/>
            <person name="Sukno S.A."/>
            <person name="Thon M.R."/>
        </authorList>
    </citation>
    <scope>NUCLEOTIDE SEQUENCE [LARGE SCALE GENOMIC DNA]</scope>
    <source>
        <strain evidence="9">TX430BB</strain>
    </source>
</reference>
<dbReference type="Proteomes" id="UP000027238">
    <property type="component" value="Unassembled WGS sequence"/>
</dbReference>
<feature type="region of interest" description="Disordered" evidence="6">
    <location>
        <begin position="44"/>
        <end position="87"/>
    </location>
</feature>
<evidence type="ECO:0000256" key="5">
    <source>
        <dbReference type="ARBA" id="ARBA00023242"/>
    </source>
</evidence>
<dbReference type="SMART" id="SM00066">
    <property type="entry name" value="GAL4"/>
    <property type="match status" value="1"/>
</dbReference>
<dbReference type="EMBL" id="JMSE01001137">
    <property type="protein sequence ID" value="KDN64395.1"/>
    <property type="molecule type" value="Genomic_DNA"/>
</dbReference>
<name>A0A066XEE6_COLSU</name>
<dbReference type="eggNOG" id="ENOG502SQBN">
    <property type="taxonomic scope" value="Eukaryota"/>
</dbReference>
<accession>A0A066XEE6</accession>
<dbReference type="Pfam" id="PF00172">
    <property type="entry name" value="Zn_clus"/>
    <property type="match status" value="1"/>
</dbReference>
<dbReference type="InterPro" id="IPR050675">
    <property type="entry name" value="OAF3"/>
</dbReference>
<feature type="compositionally biased region" description="Low complexity" evidence="6">
    <location>
        <begin position="330"/>
        <end position="357"/>
    </location>
</feature>
<keyword evidence="3" id="KW-0238">DNA-binding</keyword>
<dbReference type="InterPro" id="IPR036864">
    <property type="entry name" value="Zn2-C6_fun-type_DNA-bd_sf"/>
</dbReference>
<feature type="region of interest" description="Disordered" evidence="6">
    <location>
        <begin position="324"/>
        <end position="361"/>
    </location>
</feature>
<keyword evidence="5" id="KW-0539">Nucleus</keyword>
<evidence type="ECO:0000256" key="2">
    <source>
        <dbReference type="ARBA" id="ARBA00023015"/>
    </source>
</evidence>
<dbReference type="GO" id="GO:0003677">
    <property type="term" value="F:DNA binding"/>
    <property type="evidence" value="ECO:0007669"/>
    <property type="project" value="UniProtKB-KW"/>
</dbReference>